<evidence type="ECO:0000256" key="4">
    <source>
        <dbReference type="PIRSR" id="PIRSR602401-1"/>
    </source>
</evidence>
<dbReference type="Pfam" id="PF00067">
    <property type="entry name" value="p450"/>
    <property type="match status" value="1"/>
</dbReference>
<keyword evidence="4" id="KW-0479">Metal-binding</keyword>
<dbReference type="GO" id="GO:0020037">
    <property type="term" value="F:heme binding"/>
    <property type="evidence" value="ECO:0007669"/>
    <property type="project" value="InterPro"/>
</dbReference>
<name>A0A319D1Y8_9EURO</name>
<feature type="transmembrane region" description="Helical" evidence="5">
    <location>
        <begin position="6"/>
        <end position="22"/>
    </location>
</feature>
<dbReference type="GO" id="GO:0005506">
    <property type="term" value="F:iron ion binding"/>
    <property type="evidence" value="ECO:0007669"/>
    <property type="project" value="InterPro"/>
</dbReference>
<dbReference type="Proteomes" id="UP000247810">
    <property type="component" value="Unassembled WGS sequence"/>
</dbReference>
<feature type="transmembrane region" description="Helical" evidence="5">
    <location>
        <begin position="34"/>
        <end position="52"/>
    </location>
</feature>
<keyword evidence="7" id="KW-1185">Reference proteome</keyword>
<keyword evidence="5" id="KW-0472">Membrane</keyword>
<reference evidence="6 7" key="1">
    <citation type="submission" date="2018-02" db="EMBL/GenBank/DDBJ databases">
        <title>The genomes of Aspergillus section Nigri reveals drivers in fungal speciation.</title>
        <authorList>
            <consortium name="DOE Joint Genome Institute"/>
            <person name="Vesth T.C."/>
            <person name="Nybo J."/>
            <person name="Theobald S."/>
            <person name="Brandl J."/>
            <person name="Frisvad J.C."/>
            <person name="Nielsen K.F."/>
            <person name="Lyhne E.K."/>
            <person name="Kogle M.E."/>
            <person name="Kuo A."/>
            <person name="Riley R."/>
            <person name="Clum A."/>
            <person name="Nolan M."/>
            <person name="Lipzen A."/>
            <person name="Salamov A."/>
            <person name="Henrissat B."/>
            <person name="Wiebenga A."/>
            <person name="De vries R.P."/>
            <person name="Grigoriev I.V."/>
            <person name="Mortensen U.H."/>
            <person name="Andersen M.R."/>
            <person name="Baker S.E."/>
        </authorList>
    </citation>
    <scope>NUCLEOTIDE SEQUENCE [LARGE SCALE GENOMIC DNA]</scope>
    <source>
        <strain evidence="6 7">CBS 707.79</strain>
    </source>
</reference>
<evidence type="ECO:0000256" key="2">
    <source>
        <dbReference type="ARBA" id="ARBA00023002"/>
    </source>
</evidence>
<dbReference type="OrthoDB" id="1470350at2759"/>
<dbReference type="PANTHER" id="PTHR24305:SF166">
    <property type="entry name" value="CYTOCHROME P450 12A4, MITOCHONDRIAL-RELATED"/>
    <property type="match status" value="1"/>
</dbReference>
<evidence type="ECO:0000313" key="7">
    <source>
        <dbReference type="Proteomes" id="UP000247810"/>
    </source>
</evidence>
<evidence type="ECO:0000256" key="3">
    <source>
        <dbReference type="ARBA" id="ARBA00023033"/>
    </source>
</evidence>
<keyword evidence="3 6" id="KW-0503">Monooxygenase</keyword>
<dbReference type="CDD" id="cd11070">
    <property type="entry name" value="CYP56-like"/>
    <property type="match status" value="1"/>
</dbReference>
<keyword evidence="4" id="KW-0408">Iron</keyword>
<keyword evidence="5" id="KW-0812">Transmembrane</keyword>
<dbReference type="PANTHER" id="PTHR24305">
    <property type="entry name" value="CYTOCHROME P450"/>
    <property type="match status" value="1"/>
</dbReference>
<dbReference type="InterPro" id="IPR036396">
    <property type="entry name" value="Cyt_P450_sf"/>
</dbReference>
<dbReference type="SUPFAM" id="SSF48264">
    <property type="entry name" value="Cytochrome P450"/>
    <property type="match status" value="1"/>
</dbReference>
<dbReference type="PRINTS" id="PR00385">
    <property type="entry name" value="P450"/>
</dbReference>
<dbReference type="InterPro" id="IPR001128">
    <property type="entry name" value="Cyt_P450"/>
</dbReference>
<dbReference type="InterPro" id="IPR002401">
    <property type="entry name" value="Cyt_P450_E_grp-I"/>
</dbReference>
<dbReference type="VEuPathDB" id="FungiDB:BO71DRAFT_411978"/>
<evidence type="ECO:0000256" key="1">
    <source>
        <dbReference type="ARBA" id="ARBA00010617"/>
    </source>
</evidence>
<dbReference type="GO" id="GO:0016705">
    <property type="term" value="F:oxidoreductase activity, acting on paired donors, with incorporation or reduction of molecular oxygen"/>
    <property type="evidence" value="ECO:0007669"/>
    <property type="project" value="InterPro"/>
</dbReference>
<dbReference type="InterPro" id="IPR050121">
    <property type="entry name" value="Cytochrome_P450_monoxygenase"/>
</dbReference>
<dbReference type="AlphaFoldDB" id="A0A319D1Y8"/>
<keyword evidence="2" id="KW-0560">Oxidoreductase</keyword>
<evidence type="ECO:0000256" key="5">
    <source>
        <dbReference type="SAM" id="Phobius"/>
    </source>
</evidence>
<keyword evidence="5" id="KW-1133">Transmembrane helix</keyword>
<evidence type="ECO:0000313" key="6">
    <source>
        <dbReference type="EMBL" id="PYH91230.1"/>
    </source>
</evidence>
<comment type="similarity">
    <text evidence="1">Belongs to the cytochrome P450 family.</text>
</comment>
<protein>
    <submittedName>
        <fullName evidence="6">Cytochrome P450 monooxygenase</fullName>
    </submittedName>
</protein>
<accession>A0A319D1Y8</accession>
<feature type="binding site" description="axial binding residue" evidence="4">
    <location>
        <position position="524"/>
    </location>
    <ligand>
        <name>heme</name>
        <dbReference type="ChEBI" id="CHEBI:30413"/>
    </ligand>
    <ligandPart>
        <name>Fe</name>
        <dbReference type="ChEBI" id="CHEBI:18248"/>
    </ligandPart>
</feature>
<dbReference type="STRING" id="1448320.A0A319D1Y8"/>
<comment type="cofactor">
    <cofactor evidence="4">
        <name>heme</name>
        <dbReference type="ChEBI" id="CHEBI:30413"/>
    </cofactor>
</comment>
<dbReference type="GO" id="GO:0004497">
    <property type="term" value="F:monooxygenase activity"/>
    <property type="evidence" value="ECO:0007669"/>
    <property type="project" value="UniProtKB-KW"/>
</dbReference>
<dbReference type="Gene3D" id="1.10.630.10">
    <property type="entry name" value="Cytochrome P450"/>
    <property type="match status" value="1"/>
</dbReference>
<keyword evidence="4" id="KW-0349">Heme</keyword>
<dbReference type="EMBL" id="KZ825952">
    <property type="protein sequence ID" value="PYH91230.1"/>
    <property type="molecule type" value="Genomic_DNA"/>
</dbReference>
<dbReference type="PRINTS" id="PR00463">
    <property type="entry name" value="EP450I"/>
</dbReference>
<organism evidence="6 7">
    <name type="scientific">Aspergillus ellipticus CBS 707.79</name>
    <dbReference type="NCBI Taxonomy" id="1448320"/>
    <lineage>
        <taxon>Eukaryota</taxon>
        <taxon>Fungi</taxon>
        <taxon>Dikarya</taxon>
        <taxon>Ascomycota</taxon>
        <taxon>Pezizomycotina</taxon>
        <taxon>Eurotiomycetes</taxon>
        <taxon>Eurotiomycetidae</taxon>
        <taxon>Eurotiales</taxon>
        <taxon>Aspergillaceae</taxon>
        <taxon>Aspergillus</taxon>
        <taxon>Aspergillus subgen. Circumdati</taxon>
    </lineage>
</organism>
<sequence length="586" mass="67147">MFEYTVILGLVGLVVVDFAWRFTKHIRAAQRSGLPYVVAPYQPSIIFMIFIGSKLIPYLVKNWLPTWMGDIMKDNVATWRWSLKNKQKERYGGVYFIATPRGLTCNVGDASVACQIVNARHGFAKPVFQYQILDMYGPNLVTCEDKEWAHHRRHTATTFHEKNNDLVWRESVRQAREMTEYWQKTYPVPIPQGLGFEVKETRDDIHKLTLNVISCAGFGVELPFEPIPQDSLKNTKDVFKDSPTPAPGFDFTFRSVVAYMNVQIPTMALANRLLPAWVPRVLVPFFKDDFAAYRDLDQYLQKLINLSKSKVTDAETASNLIEGMILSSRLGDSKDVGLSDREIISNMHIFTIAGHETTATTMRYTLLLLALNQEVQDWVYDGISEATKNEPSDSKDWDYERMFPKLVTPLCVMLETMRLFPPVTTVPKWTGETSSTIYYRENKYVLEPKTIVNLNANCLHYSEEYWGSDAPQFRPQRWDVRNQKSFLAQNADMPGLAGPGLEYPTIHKPVRGAYLPFSDGFRACLGKKFAQVEFVATFAVLLRDYQVELADSSEQGRKNAIRIMDESNSVITLAMRENVPLRFRKR</sequence>
<proteinExistence type="inferred from homology"/>
<gene>
    <name evidence="6" type="ORF">BO71DRAFT_411978</name>
</gene>